<dbReference type="PANTHER" id="PTHR43439:SF2">
    <property type="entry name" value="ENZYME, PUTATIVE (JCVI)-RELATED"/>
    <property type="match status" value="1"/>
</dbReference>
<dbReference type="PROSITE" id="PS00455">
    <property type="entry name" value="AMP_BINDING"/>
    <property type="match status" value="1"/>
</dbReference>
<evidence type="ECO:0000259" key="3">
    <source>
        <dbReference type="PROSITE" id="PS50075"/>
    </source>
</evidence>
<keyword evidence="1" id="KW-0596">Phosphopantetheine</keyword>
<dbReference type="SUPFAM" id="SSF56801">
    <property type="entry name" value="Acetyl-CoA synthetase-like"/>
    <property type="match status" value="1"/>
</dbReference>
<sequence length="1086" mass="117435">MTLPVIDEVPPLDGSINVLPGFVDFHANHNPDRPLFVFPYPNLTSDEVRSVSFLEFAQATHRIAHAFRPKREGPEGAVVAIVANVDTILYHAILAGLARAGCVPFPMSPRNPAIAIASMMKHAQCHRIISQPAFAELMAGVRGELPPDYAVQVDEPPALASIFPALAPSSNASLRVPERYPPPPHEPEPTSLALYLHSSGSTGHPKPVPLTHGFVRQWCTLPSIVGGRLRRHCYGSHPLPSFHTMAVAVQLFGPLVSGYPTITFPPNGLQGAPPVVPTPQNTLETARKVGCNIMLCVPAFLEAWANSDDDIEYLKTMQTIIVAGGPLSKVNGDKLVARGVRLTAGYGTTEIGTVSASDPLIGKTAEEWDWMFFPEDIVKTRWVDQGDGTYELQLLNCPTHRPAVQNLQLPNGERGYSTSDLWIPHPTKPGLWKIVGRNDDVIVLGSGEKTVPIQLEGHVGAHPLVGGAVAFGRGHQQIGVLVEPKAGYGVDPADSAAVADFRNAIWSRVEEANHNLPAFSRVFKEMILVSDPTRPLPRAGKGTIQRKKALELYAHDIEKLYKTVEESSNAHGVAPPPSWYVKDVQSWLAEHAAGINDERVVDPDRDLFEQGFDSLSATFLRNRIIGTLRESSDDAINTTARHVPQNFIFQHPTLSSLAEAVAALVRSDDSVVQSPSEEIEATIEKYTALLPARAPEVATVGDGERVVLLTGTTGNLGAHVLALLLSEERTKRVYALNRGSGLMHRQRAAFDAAQLPLELLNHPKLTLLSVDYTRDDLGLSQDNANEIQQVVTHIVHSAWRVDFNLALTSFGTQIASAIRLLALAPAAHYLFTSSVSAASGWNVKEDNHGAHVPEAALHDSSIAAATSGYGMSKYVVEEVLARAHQRGLKTTSLRIGQISGSSKGGVWNASEWVPNIVKSSLALGALPDAGSVVSWVPMDAVARVVVDVVLGREAPELINVVHPRPVEWSAVFGAMQAELRYGAVTSPFIPFGEWVMRLEAVAALNTSASHLERIPGIKLLDYYRTVIHAEAQAKRDGVDGCEAGGLPFFETSKACSVSKTLAELPPLGAQDARAWVIYWKSIGFLP</sequence>
<protein>
    <recommendedName>
        <fullName evidence="3">Carrier domain-containing protein</fullName>
    </recommendedName>
</protein>
<dbReference type="InterPro" id="IPR013120">
    <property type="entry name" value="FAR_NAD-bd"/>
</dbReference>
<dbReference type="Proteomes" id="UP000814176">
    <property type="component" value="Unassembled WGS sequence"/>
</dbReference>
<dbReference type="EMBL" id="JADCUA010000011">
    <property type="protein sequence ID" value="KAH9836289.1"/>
    <property type="molecule type" value="Genomic_DNA"/>
</dbReference>
<dbReference type="InterPro" id="IPR009081">
    <property type="entry name" value="PP-bd_ACP"/>
</dbReference>
<dbReference type="Gene3D" id="3.40.50.12780">
    <property type="entry name" value="N-terminal domain of ligase-like"/>
    <property type="match status" value="1"/>
</dbReference>
<dbReference type="InterPro" id="IPR051414">
    <property type="entry name" value="Adenylate-forming_Reductase"/>
</dbReference>
<gene>
    <name evidence="4" type="ORF">C8Q71DRAFT_708870</name>
</gene>
<dbReference type="InterPro" id="IPR036736">
    <property type="entry name" value="ACP-like_sf"/>
</dbReference>
<dbReference type="Pfam" id="PF23562">
    <property type="entry name" value="AMP-binding_C_3"/>
    <property type="match status" value="1"/>
</dbReference>
<evidence type="ECO:0000256" key="1">
    <source>
        <dbReference type="ARBA" id="ARBA00022450"/>
    </source>
</evidence>
<reference evidence="4 5" key="1">
    <citation type="journal article" date="2021" name="Environ. Microbiol.">
        <title>Gene family expansions and transcriptome signatures uncover fungal adaptations to wood decay.</title>
        <authorList>
            <person name="Hage H."/>
            <person name="Miyauchi S."/>
            <person name="Viragh M."/>
            <person name="Drula E."/>
            <person name="Min B."/>
            <person name="Chaduli D."/>
            <person name="Navarro D."/>
            <person name="Favel A."/>
            <person name="Norest M."/>
            <person name="Lesage-Meessen L."/>
            <person name="Balint B."/>
            <person name="Merenyi Z."/>
            <person name="de Eugenio L."/>
            <person name="Morin E."/>
            <person name="Martinez A.T."/>
            <person name="Baldrian P."/>
            <person name="Stursova M."/>
            <person name="Martinez M.J."/>
            <person name="Novotny C."/>
            <person name="Magnuson J.K."/>
            <person name="Spatafora J.W."/>
            <person name="Maurice S."/>
            <person name="Pangilinan J."/>
            <person name="Andreopoulos W."/>
            <person name="LaButti K."/>
            <person name="Hundley H."/>
            <person name="Na H."/>
            <person name="Kuo A."/>
            <person name="Barry K."/>
            <person name="Lipzen A."/>
            <person name="Henrissat B."/>
            <person name="Riley R."/>
            <person name="Ahrendt S."/>
            <person name="Nagy L.G."/>
            <person name="Grigoriev I.V."/>
            <person name="Martin F."/>
            <person name="Rosso M.N."/>
        </authorList>
    </citation>
    <scope>NUCLEOTIDE SEQUENCE [LARGE SCALE GENOMIC DNA]</scope>
    <source>
        <strain evidence="4 5">CIRM-BRFM 1785</strain>
    </source>
</reference>
<dbReference type="InterPro" id="IPR020845">
    <property type="entry name" value="AMP-binding_CS"/>
</dbReference>
<dbReference type="PROSITE" id="PS50075">
    <property type="entry name" value="CARRIER"/>
    <property type="match status" value="1"/>
</dbReference>
<keyword evidence="2" id="KW-0597">Phosphoprotein</keyword>
<evidence type="ECO:0000256" key="2">
    <source>
        <dbReference type="ARBA" id="ARBA00022553"/>
    </source>
</evidence>
<comment type="caution">
    <text evidence="4">The sequence shown here is derived from an EMBL/GenBank/DDBJ whole genome shotgun (WGS) entry which is preliminary data.</text>
</comment>
<dbReference type="Pfam" id="PF07993">
    <property type="entry name" value="NAD_binding_4"/>
    <property type="match status" value="1"/>
</dbReference>
<dbReference type="SMART" id="SM00823">
    <property type="entry name" value="PKS_PP"/>
    <property type="match status" value="1"/>
</dbReference>
<dbReference type="InterPro" id="IPR000873">
    <property type="entry name" value="AMP-dep_synth/lig_dom"/>
</dbReference>
<dbReference type="Gene3D" id="1.10.1200.10">
    <property type="entry name" value="ACP-like"/>
    <property type="match status" value="1"/>
</dbReference>
<dbReference type="Pfam" id="PF00501">
    <property type="entry name" value="AMP-binding"/>
    <property type="match status" value="1"/>
</dbReference>
<dbReference type="InterPro" id="IPR036291">
    <property type="entry name" value="NAD(P)-bd_dom_sf"/>
</dbReference>
<dbReference type="RefSeq" id="XP_047778574.1">
    <property type="nucleotide sequence ID" value="XM_047920643.1"/>
</dbReference>
<evidence type="ECO:0000313" key="4">
    <source>
        <dbReference type="EMBL" id="KAH9836289.1"/>
    </source>
</evidence>
<dbReference type="SUPFAM" id="SSF51735">
    <property type="entry name" value="NAD(P)-binding Rossmann-fold domains"/>
    <property type="match status" value="1"/>
</dbReference>
<evidence type="ECO:0000313" key="5">
    <source>
        <dbReference type="Proteomes" id="UP000814176"/>
    </source>
</evidence>
<dbReference type="Gene3D" id="3.40.50.720">
    <property type="entry name" value="NAD(P)-binding Rossmann-like Domain"/>
    <property type="match status" value="1"/>
</dbReference>
<keyword evidence="5" id="KW-1185">Reference proteome</keyword>
<dbReference type="SUPFAM" id="SSF47336">
    <property type="entry name" value="ACP-like"/>
    <property type="match status" value="1"/>
</dbReference>
<dbReference type="InterPro" id="IPR042099">
    <property type="entry name" value="ANL_N_sf"/>
</dbReference>
<organism evidence="4 5">
    <name type="scientific">Rhodofomes roseus</name>
    <dbReference type="NCBI Taxonomy" id="34475"/>
    <lineage>
        <taxon>Eukaryota</taxon>
        <taxon>Fungi</taxon>
        <taxon>Dikarya</taxon>
        <taxon>Basidiomycota</taxon>
        <taxon>Agaricomycotina</taxon>
        <taxon>Agaricomycetes</taxon>
        <taxon>Polyporales</taxon>
        <taxon>Rhodofomes</taxon>
    </lineage>
</organism>
<dbReference type="InterPro" id="IPR020806">
    <property type="entry name" value="PKS_PP-bd"/>
</dbReference>
<name>A0ABQ8KEX7_9APHY</name>
<feature type="domain" description="Carrier" evidence="3">
    <location>
        <begin position="579"/>
        <end position="665"/>
    </location>
</feature>
<proteinExistence type="predicted"/>
<dbReference type="PANTHER" id="PTHR43439">
    <property type="entry name" value="PHENYLACETATE-COENZYME A LIGASE"/>
    <property type="match status" value="1"/>
</dbReference>
<accession>A0ABQ8KEX7</accession>
<dbReference type="GeneID" id="72001375"/>